<organism evidence="5 6">
    <name type="scientific">Emiliania huxleyi (strain CCMP1516)</name>
    <dbReference type="NCBI Taxonomy" id="280463"/>
    <lineage>
        <taxon>Eukaryota</taxon>
        <taxon>Haptista</taxon>
        <taxon>Haptophyta</taxon>
        <taxon>Prymnesiophyceae</taxon>
        <taxon>Isochrysidales</taxon>
        <taxon>Noelaerhabdaceae</taxon>
        <taxon>Emiliania</taxon>
    </lineage>
</organism>
<evidence type="ECO:0000313" key="6">
    <source>
        <dbReference type="Proteomes" id="UP000013827"/>
    </source>
</evidence>
<evidence type="ECO:0000256" key="3">
    <source>
        <dbReference type="SAM" id="SignalP"/>
    </source>
</evidence>
<dbReference type="Gene3D" id="2.40.128.20">
    <property type="match status" value="1"/>
</dbReference>
<accession>A0A0D3I3D4</accession>
<dbReference type="Proteomes" id="UP000013827">
    <property type="component" value="Unassembled WGS sequence"/>
</dbReference>
<feature type="signal peptide" evidence="3">
    <location>
        <begin position="1"/>
        <end position="15"/>
    </location>
</feature>
<dbReference type="HOGENOM" id="CLU_541251_0_0_1"/>
<feature type="domain" description="EF-hand" evidence="4">
    <location>
        <begin position="306"/>
        <end position="341"/>
    </location>
</feature>
<keyword evidence="2" id="KW-0472">Membrane</keyword>
<name>A0A0D3I3D4_EMIH1</name>
<dbReference type="SUPFAM" id="SSF50814">
    <property type="entry name" value="Lipocalins"/>
    <property type="match status" value="1"/>
</dbReference>
<dbReference type="AlphaFoldDB" id="A0A0D3I3D4"/>
<keyword evidence="2" id="KW-0812">Transmembrane</keyword>
<dbReference type="PROSITE" id="PS50222">
    <property type="entry name" value="EF_HAND_2"/>
    <property type="match status" value="1"/>
</dbReference>
<dbReference type="GO" id="GO:0005509">
    <property type="term" value="F:calcium ion binding"/>
    <property type="evidence" value="ECO:0007669"/>
    <property type="project" value="InterPro"/>
</dbReference>
<protein>
    <recommendedName>
        <fullName evidence="4">EF-hand domain-containing protein</fullName>
    </recommendedName>
</protein>
<evidence type="ECO:0000256" key="2">
    <source>
        <dbReference type="SAM" id="Phobius"/>
    </source>
</evidence>
<keyword evidence="6" id="KW-1185">Reference proteome</keyword>
<evidence type="ECO:0000256" key="1">
    <source>
        <dbReference type="SAM" id="MobiDB-lite"/>
    </source>
</evidence>
<dbReference type="KEGG" id="ehx:EMIHUDRAFT_219844"/>
<dbReference type="InterPro" id="IPR012674">
    <property type="entry name" value="Calycin"/>
</dbReference>
<proteinExistence type="predicted"/>
<reference evidence="5" key="2">
    <citation type="submission" date="2024-10" db="UniProtKB">
        <authorList>
            <consortium name="EnsemblProtists"/>
        </authorList>
    </citation>
    <scope>IDENTIFICATION</scope>
</reference>
<keyword evidence="2" id="KW-1133">Transmembrane helix</keyword>
<keyword evidence="3" id="KW-0732">Signal</keyword>
<feature type="transmembrane region" description="Helical" evidence="2">
    <location>
        <begin position="412"/>
        <end position="438"/>
    </location>
</feature>
<dbReference type="PaxDb" id="2903-EOD05769"/>
<dbReference type="EnsemblProtists" id="EOD05769">
    <property type="protein sequence ID" value="EOD05769"/>
    <property type="gene ID" value="EMIHUDRAFT_219844"/>
</dbReference>
<feature type="chain" id="PRO_5044195497" description="EF-hand domain-containing protein" evidence="3">
    <location>
        <begin position="16"/>
        <end position="504"/>
    </location>
</feature>
<dbReference type="GeneID" id="17251941"/>
<dbReference type="InterPro" id="IPR002048">
    <property type="entry name" value="EF_hand_dom"/>
</dbReference>
<feature type="region of interest" description="Disordered" evidence="1">
    <location>
        <begin position="284"/>
        <end position="306"/>
    </location>
</feature>
<dbReference type="RefSeq" id="XP_005758198.1">
    <property type="nucleotide sequence ID" value="XM_005758141.1"/>
</dbReference>
<sequence>MRAFVFAALPAFAAGFGSVAKAECAEVAPALWAQIDFEEYTRATWYSQAQEPNSYQTVDELFCITATYKLEGLQVPGGGAGPPAGVMAGLPPAGAPGGPSWDGLVISVYNQANQGAVNGPIANPLTMPNGAPSPVNPICARLIDPPTNKLAVAPCFLPNGLAGPYWPVILKADEQGRYTAAAVIGGQPTVPQGDGGCSLPQVDAADFDGVGGNEGLWILTREPNPPASLVEEMKAELLSLGISVANMLDVSQEGCSYEGYDIKALSSASIPFVFPTIDCKPDATAAQKQAGDPEQAGPPDADTKDTRAAAAKDAFATVDKSGDGKVSMPEAKKALEATFPKLGKYLALSAFATAAVHPAMLFAGYPLLLGWLATHLAAPHLYAPPTCHGFESHAPAAAGGALYLPSLYAYEFAWWLVLGILSSIGFGSGLHSGIMFLWPFVMRVAEIQGSTRFNAVFNHPCLFEPHGSPGDGTDTFFNKLLLCWPAVITFFSKLLVIASCRPTL</sequence>
<evidence type="ECO:0000313" key="5">
    <source>
        <dbReference type="EnsemblProtists" id="EOD05769"/>
    </source>
</evidence>
<evidence type="ECO:0000259" key="4">
    <source>
        <dbReference type="PROSITE" id="PS50222"/>
    </source>
</evidence>
<reference evidence="6" key="1">
    <citation type="journal article" date="2013" name="Nature">
        <title>Pan genome of the phytoplankton Emiliania underpins its global distribution.</title>
        <authorList>
            <person name="Read B.A."/>
            <person name="Kegel J."/>
            <person name="Klute M.J."/>
            <person name="Kuo A."/>
            <person name="Lefebvre S.C."/>
            <person name="Maumus F."/>
            <person name="Mayer C."/>
            <person name="Miller J."/>
            <person name="Monier A."/>
            <person name="Salamov A."/>
            <person name="Young J."/>
            <person name="Aguilar M."/>
            <person name="Claverie J.M."/>
            <person name="Frickenhaus S."/>
            <person name="Gonzalez K."/>
            <person name="Herman E.K."/>
            <person name="Lin Y.C."/>
            <person name="Napier J."/>
            <person name="Ogata H."/>
            <person name="Sarno A.F."/>
            <person name="Shmutz J."/>
            <person name="Schroeder D."/>
            <person name="de Vargas C."/>
            <person name="Verret F."/>
            <person name="von Dassow P."/>
            <person name="Valentin K."/>
            <person name="Van de Peer Y."/>
            <person name="Wheeler G."/>
            <person name="Dacks J.B."/>
            <person name="Delwiche C.F."/>
            <person name="Dyhrman S.T."/>
            <person name="Glockner G."/>
            <person name="John U."/>
            <person name="Richards T."/>
            <person name="Worden A.Z."/>
            <person name="Zhang X."/>
            <person name="Grigoriev I.V."/>
            <person name="Allen A.E."/>
            <person name="Bidle K."/>
            <person name="Borodovsky M."/>
            <person name="Bowler C."/>
            <person name="Brownlee C."/>
            <person name="Cock J.M."/>
            <person name="Elias M."/>
            <person name="Gladyshev V.N."/>
            <person name="Groth M."/>
            <person name="Guda C."/>
            <person name="Hadaegh A."/>
            <person name="Iglesias-Rodriguez M.D."/>
            <person name="Jenkins J."/>
            <person name="Jones B.M."/>
            <person name="Lawson T."/>
            <person name="Leese F."/>
            <person name="Lindquist E."/>
            <person name="Lobanov A."/>
            <person name="Lomsadze A."/>
            <person name="Malik S.B."/>
            <person name="Marsh M.E."/>
            <person name="Mackinder L."/>
            <person name="Mock T."/>
            <person name="Mueller-Roeber B."/>
            <person name="Pagarete A."/>
            <person name="Parker M."/>
            <person name="Probert I."/>
            <person name="Quesneville H."/>
            <person name="Raines C."/>
            <person name="Rensing S.A."/>
            <person name="Riano-Pachon D.M."/>
            <person name="Richier S."/>
            <person name="Rokitta S."/>
            <person name="Shiraiwa Y."/>
            <person name="Soanes D.M."/>
            <person name="van der Giezen M."/>
            <person name="Wahlund T.M."/>
            <person name="Williams B."/>
            <person name="Wilson W."/>
            <person name="Wolfe G."/>
            <person name="Wurch L.L."/>
        </authorList>
    </citation>
    <scope>NUCLEOTIDE SEQUENCE</scope>
</reference>